<dbReference type="Pfam" id="PF02413">
    <property type="entry name" value="Caudo_TAP"/>
    <property type="match status" value="1"/>
</dbReference>
<reference evidence="1 2" key="1">
    <citation type="journal article" date="2019" name="Sci. Rep.">
        <title>Differences in resource use lead to coexistence of seed-transmitted microbial populations.</title>
        <authorList>
            <person name="Torres-Cortes G."/>
            <person name="Garcia B.J."/>
            <person name="Compant S."/>
            <person name="Rezki S."/>
            <person name="Jones P."/>
            <person name="Preveaux A."/>
            <person name="Briand M."/>
            <person name="Roulet A."/>
            <person name="Bouchez O."/>
            <person name="Jacobson D."/>
            <person name="Barret M."/>
        </authorList>
    </citation>
    <scope>NUCLEOTIDE SEQUENCE [LARGE SCALE GENOMIC DNA]</scope>
    <source>
        <strain evidence="1 2">CFBP13530</strain>
    </source>
</reference>
<dbReference type="PANTHER" id="PTHR34413">
    <property type="entry name" value="PROPHAGE TAIL FIBER ASSEMBLY PROTEIN HOMOLOG TFAE-RELATED-RELATED"/>
    <property type="match status" value="1"/>
</dbReference>
<evidence type="ECO:0000313" key="1">
    <source>
        <dbReference type="EMBL" id="TKK23458.1"/>
    </source>
</evidence>
<dbReference type="PANTHER" id="PTHR34413:SF2">
    <property type="entry name" value="PROPHAGE TAIL FIBER ASSEMBLY PROTEIN HOMOLOG TFAE-RELATED"/>
    <property type="match status" value="1"/>
</dbReference>
<organism evidence="1 2">
    <name type="scientific">Enterobacter cancerogenus</name>
    <dbReference type="NCBI Taxonomy" id="69218"/>
    <lineage>
        <taxon>Bacteria</taxon>
        <taxon>Pseudomonadati</taxon>
        <taxon>Pseudomonadota</taxon>
        <taxon>Gammaproteobacteria</taxon>
        <taxon>Enterobacterales</taxon>
        <taxon>Enterobacteriaceae</taxon>
        <taxon>Enterobacter</taxon>
        <taxon>Enterobacter cloacae complex</taxon>
    </lineage>
</organism>
<proteinExistence type="predicted"/>
<accession>A0AB38PB87</accession>
<protein>
    <recommendedName>
        <fullName evidence="3">Tail fiber assembly protein</fullName>
    </recommendedName>
</protein>
<sequence>MRVEFNTSLRYILSVATQAMAPLQDAVDLGMATNAEAALLLERKKYRVLLNRIDTSNAPDIEWPASPN</sequence>
<comment type="caution">
    <text evidence="1">The sequence shown here is derived from an EMBL/GenBank/DDBJ whole genome shotgun (WGS) entry which is preliminary data.</text>
</comment>
<dbReference type="InterPro" id="IPR003458">
    <property type="entry name" value="Phage_T4_Gp38_tail_assem"/>
</dbReference>
<dbReference type="Proteomes" id="UP000306327">
    <property type="component" value="Unassembled WGS sequence"/>
</dbReference>
<dbReference type="InterPro" id="IPR051220">
    <property type="entry name" value="TFA_Chaperone"/>
</dbReference>
<evidence type="ECO:0008006" key="3">
    <source>
        <dbReference type="Google" id="ProtNLM"/>
    </source>
</evidence>
<dbReference type="AlphaFoldDB" id="A0AB38PB87"/>
<evidence type="ECO:0000313" key="2">
    <source>
        <dbReference type="Proteomes" id="UP000306327"/>
    </source>
</evidence>
<dbReference type="EMBL" id="QGAL01000001">
    <property type="protein sequence ID" value="TKK23458.1"/>
    <property type="molecule type" value="Genomic_DNA"/>
</dbReference>
<name>A0AB38PB87_9ENTR</name>
<gene>
    <name evidence="1" type="ORF">EcCFBP13530_04700</name>
</gene>